<name>A0ABW9F7E7_9FIRM</name>
<gene>
    <name evidence="1" type="primary">ctlX</name>
    <name evidence="1" type="ORF">ABGF40_06555</name>
</gene>
<dbReference type="Proteomes" id="UP001629536">
    <property type="component" value="Unassembled WGS sequence"/>
</dbReference>
<evidence type="ECO:0000313" key="1">
    <source>
        <dbReference type="EMBL" id="MFM1525336.1"/>
    </source>
</evidence>
<dbReference type="SUPFAM" id="SSF55909">
    <property type="entry name" value="Pentein"/>
    <property type="match status" value="1"/>
</dbReference>
<reference evidence="1 2" key="1">
    <citation type="journal article" date="2024" name="Front. Microbiol.">
        <title>Pangenomic and biochemical analyses of Helcococcus ovis reveal widespread tetracycline resistance and a novel bacterial species, Helcococcus bovis.</title>
        <authorList>
            <person name="Cunha F."/>
            <person name="Zhai Y."/>
            <person name="Casaro S."/>
            <person name="Jones K.L."/>
            <person name="Hernandez M."/>
            <person name="Bisinotto R.S."/>
            <person name="Kariyawasam S."/>
            <person name="Brown M.B."/>
            <person name="Phillips A."/>
            <person name="Jeong K.C."/>
            <person name="Galvao K.N."/>
        </authorList>
    </citation>
    <scope>NUCLEOTIDE SEQUENCE [LARGE SCALE GENOMIC DNA]</scope>
    <source>
        <strain evidence="1 2">KG197</strain>
    </source>
</reference>
<dbReference type="RefSeq" id="WP_408126800.1">
    <property type="nucleotide sequence ID" value="NZ_JBFNFH010000016.1"/>
</dbReference>
<dbReference type="PANTHER" id="PTHR43224">
    <property type="entry name" value="AMIDINOTRANSFERASE"/>
    <property type="match status" value="1"/>
</dbReference>
<dbReference type="PANTHER" id="PTHR43224:SF1">
    <property type="entry name" value="AMIDINOTRANSFERASE"/>
    <property type="match status" value="1"/>
</dbReference>
<dbReference type="Pfam" id="PF19420">
    <property type="entry name" value="DDAH_eukar"/>
    <property type="match status" value="1"/>
</dbReference>
<comment type="caution">
    <text evidence="1">The sequence shown here is derived from an EMBL/GenBank/DDBJ whole genome shotgun (WGS) entry which is preliminary data.</text>
</comment>
<keyword evidence="1" id="KW-0378">Hydrolase</keyword>
<organism evidence="1 2">
    <name type="scientific">Helcococcus bovis</name>
    <dbReference type="NCBI Taxonomy" id="3153252"/>
    <lineage>
        <taxon>Bacteria</taxon>
        <taxon>Bacillati</taxon>
        <taxon>Bacillota</taxon>
        <taxon>Tissierellia</taxon>
        <taxon>Tissierellales</taxon>
        <taxon>Peptoniphilaceae</taxon>
        <taxon>Helcococcus</taxon>
    </lineage>
</organism>
<protein>
    <submittedName>
        <fullName evidence="1">Citrulline utilization hydrolase CtlX</fullName>
    </submittedName>
</protein>
<dbReference type="InterPro" id="IPR014541">
    <property type="entry name" value="Amdntrnsf_FN0238"/>
</dbReference>
<accession>A0ABW9F7E7</accession>
<proteinExistence type="predicted"/>
<sequence length="297" mass="34148">MRQSTNKILMIKPVNFSFNKETAKDNLYQNKSSKSNNEIQNKALEEFSNFTSILKSKGVDVIIFEDTNHPYTPDSIFPNNWFSTHNGTLCIYPMFAENRREEIFKFKDKLIDIYNPMQIFDFSKYAYQNSKFLEGTGAIIFDRVNKRAFCSLSKRADKELFLQICKSLNYNGFTFKSFHLGGEIYHTNVMMSICSDFIFVASKLIDENDRENIISELSKYHKIIELTSEQILNFAGNVLELQGNEGKFIVMSNSAYNILSSEQKEVIESTLPIVKVNIETIEKIGGGSARCMMGEIF</sequence>
<dbReference type="GO" id="GO:0016787">
    <property type="term" value="F:hydrolase activity"/>
    <property type="evidence" value="ECO:0007669"/>
    <property type="project" value="UniProtKB-KW"/>
</dbReference>
<dbReference type="EMBL" id="JBFNFH010000016">
    <property type="protein sequence ID" value="MFM1525336.1"/>
    <property type="molecule type" value="Genomic_DNA"/>
</dbReference>
<dbReference type="Gene3D" id="3.75.10.10">
    <property type="entry name" value="L-arginine/glycine Amidinotransferase, Chain A"/>
    <property type="match status" value="1"/>
</dbReference>
<dbReference type="PIRSF" id="PIRSF028188">
    <property type="entry name" value="Amdntrnsf_FN0238"/>
    <property type="match status" value="1"/>
</dbReference>
<evidence type="ECO:0000313" key="2">
    <source>
        <dbReference type="Proteomes" id="UP001629536"/>
    </source>
</evidence>
<keyword evidence="2" id="KW-1185">Reference proteome</keyword>
<dbReference type="NCBIfam" id="NF046062">
    <property type="entry name" value="citrull_CtlX"/>
    <property type="match status" value="1"/>
</dbReference>